<dbReference type="PANTHER" id="PTHR11695">
    <property type="entry name" value="ALCOHOL DEHYDROGENASE RELATED"/>
    <property type="match status" value="1"/>
</dbReference>
<dbReference type="AlphaFoldDB" id="E9FVY3"/>
<dbReference type="HOGENOM" id="CLU_1171669_0_0_1"/>
<name>E9FVY3_DAPPU</name>
<dbReference type="InterPro" id="IPR013154">
    <property type="entry name" value="ADH-like_N"/>
</dbReference>
<dbReference type="eggNOG" id="KOG1198">
    <property type="taxonomic scope" value="Eukaryota"/>
</dbReference>
<evidence type="ECO:0000313" key="3">
    <source>
        <dbReference type="Proteomes" id="UP000000305"/>
    </source>
</evidence>
<dbReference type="Gene3D" id="3.90.180.10">
    <property type="entry name" value="Medium-chain alcohol dehydrogenases, catalytic domain"/>
    <property type="match status" value="2"/>
</dbReference>
<protein>
    <recommendedName>
        <fullName evidence="1">Enoyl reductase (ER) domain-containing protein</fullName>
    </recommendedName>
</protein>
<dbReference type="InterPro" id="IPR050700">
    <property type="entry name" value="YIM1/Zinc_Alcohol_DH_Fams"/>
</dbReference>
<keyword evidence="3" id="KW-1185">Reference proteome</keyword>
<dbReference type="InterPro" id="IPR011032">
    <property type="entry name" value="GroES-like_sf"/>
</dbReference>
<dbReference type="PhylomeDB" id="E9FVY3"/>
<reference evidence="2 3" key="1">
    <citation type="journal article" date="2011" name="Science">
        <title>The ecoresponsive genome of Daphnia pulex.</title>
        <authorList>
            <person name="Colbourne J.K."/>
            <person name="Pfrender M.E."/>
            <person name="Gilbert D."/>
            <person name="Thomas W.K."/>
            <person name="Tucker A."/>
            <person name="Oakley T.H."/>
            <person name="Tokishita S."/>
            <person name="Aerts A."/>
            <person name="Arnold G.J."/>
            <person name="Basu M.K."/>
            <person name="Bauer D.J."/>
            <person name="Caceres C.E."/>
            <person name="Carmel L."/>
            <person name="Casola C."/>
            <person name="Choi J.H."/>
            <person name="Detter J.C."/>
            <person name="Dong Q."/>
            <person name="Dusheyko S."/>
            <person name="Eads B.D."/>
            <person name="Frohlich T."/>
            <person name="Geiler-Samerotte K.A."/>
            <person name="Gerlach D."/>
            <person name="Hatcher P."/>
            <person name="Jogdeo S."/>
            <person name="Krijgsveld J."/>
            <person name="Kriventseva E.V."/>
            <person name="Kultz D."/>
            <person name="Laforsch C."/>
            <person name="Lindquist E."/>
            <person name="Lopez J."/>
            <person name="Manak J.R."/>
            <person name="Muller J."/>
            <person name="Pangilinan J."/>
            <person name="Patwardhan R.P."/>
            <person name="Pitluck S."/>
            <person name="Pritham E.J."/>
            <person name="Rechtsteiner A."/>
            <person name="Rho M."/>
            <person name="Rogozin I.B."/>
            <person name="Sakarya O."/>
            <person name="Salamov A."/>
            <person name="Schaack S."/>
            <person name="Shapiro H."/>
            <person name="Shiga Y."/>
            <person name="Skalitzky C."/>
            <person name="Smith Z."/>
            <person name="Souvorov A."/>
            <person name="Sung W."/>
            <person name="Tang Z."/>
            <person name="Tsuchiya D."/>
            <person name="Tu H."/>
            <person name="Vos H."/>
            <person name="Wang M."/>
            <person name="Wolf Y.I."/>
            <person name="Yamagata H."/>
            <person name="Yamada T."/>
            <person name="Ye Y."/>
            <person name="Shaw J.R."/>
            <person name="Andrews J."/>
            <person name="Crease T.J."/>
            <person name="Tang H."/>
            <person name="Lucas S.M."/>
            <person name="Robertson H.M."/>
            <person name="Bork P."/>
            <person name="Koonin E.V."/>
            <person name="Zdobnov E.M."/>
            <person name="Grigoriev I.V."/>
            <person name="Lynch M."/>
            <person name="Boore J.L."/>
        </authorList>
    </citation>
    <scope>NUCLEOTIDE SEQUENCE [LARGE SCALE GENOMIC DNA]</scope>
</reference>
<sequence length="237" mass="26411">MATRGDVSSTEGLMSAWKLRDYGGIESLELVKDLPIPKLTSSKDVLVEVKAASVNVLDAWMPDGYGKVIFETFFRIHLPVTLGRDFAGVVRAVGKGVTELKPGDELRDHGGFHVVLDCTGKWDGYDYDLLKSCANAKYLTLVPPILKNFDNYGVVGGILKTIYDLIVANALLIFQLKTHRWVLFSPNSSALRKLRDYAQNDQLKPLIDSVFTFDQLKEAYYKLKAGHARGKIVIEMV</sequence>
<dbReference type="STRING" id="6669.E9FVY3"/>
<evidence type="ECO:0000313" key="2">
    <source>
        <dbReference type="EMBL" id="EFX89020.1"/>
    </source>
</evidence>
<dbReference type="InterPro" id="IPR020843">
    <property type="entry name" value="ER"/>
</dbReference>
<dbReference type="KEGG" id="dpx:DAPPUDRAFT_310899"/>
<dbReference type="Pfam" id="PF08240">
    <property type="entry name" value="ADH_N"/>
    <property type="match status" value="1"/>
</dbReference>
<dbReference type="EMBL" id="GL732525">
    <property type="protein sequence ID" value="EFX89020.1"/>
    <property type="molecule type" value="Genomic_DNA"/>
</dbReference>
<evidence type="ECO:0000259" key="1">
    <source>
        <dbReference type="SMART" id="SM00829"/>
    </source>
</evidence>
<dbReference type="Proteomes" id="UP000000305">
    <property type="component" value="Unassembled WGS sequence"/>
</dbReference>
<gene>
    <name evidence="2" type="ORF">DAPPUDRAFT_310899</name>
</gene>
<dbReference type="PANTHER" id="PTHR11695:SF294">
    <property type="entry name" value="RETICULON-4-INTERACTING PROTEIN 1, MITOCHONDRIAL"/>
    <property type="match status" value="1"/>
</dbReference>
<dbReference type="SUPFAM" id="SSF50129">
    <property type="entry name" value="GroES-like"/>
    <property type="match status" value="1"/>
</dbReference>
<dbReference type="Pfam" id="PF13602">
    <property type="entry name" value="ADH_zinc_N_2"/>
    <property type="match status" value="1"/>
</dbReference>
<dbReference type="OrthoDB" id="48317at2759"/>
<dbReference type="SMART" id="SM00829">
    <property type="entry name" value="PKS_ER"/>
    <property type="match status" value="1"/>
</dbReference>
<organism evidence="2 3">
    <name type="scientific">Daphnia pulex</name>
    <name type="common">Water flea</name>
    <dbReference type="NCBI Taxonomy" id="6669"/>
    <lineage>
        <taxon>Eukaryota</taxon>
        <taxon>Metazoa</taxon>
        <taxon>Ecdysozoa</taxon>
        <taxon>Arthropoda</taxon>
        <taxon>Crustacea</taxon>
        <taxon>Branchiopoda</taxon>
        <taxon>Diplostraca</taxon>
        <taxon>Cladocera</taxon>
        <taxon>Anomopoda</taxon>
        <taxon>Daphniidae</taxon>
        <taxon>Daphnia</taxon>
    </lineage>
</organism>
<feature type="domain" description="Enoyl reductase (ER)" evidence="1">
    <location>
        <begin position="23"/>
        <end position="234"/>
    </location>
</feature>
<dbReference type="InParanoid" id="E9FVY3"/>
<dbReference type="GO" id="GO:0005739">
    <property type="term" value="C:mitochondrion"/>
    <property type="evidence" value="ECO:0000318"/>
    <property type="project" value="GO_Central"/>
</dbReference>
<dbReference type="Gene3D" id="3.40.50.720">
    <property type="entry name" value="NAD(P)-binding Rossmann-like Domain"/>
    <property type="match status" value="1"/>
</dbReference>
<proteinExistence type="predicted"/>
<dbReference type="GO" id="GO:0016491">
    <property type="term" value="F:oxidoreductase activity"/>
    <property type="evidence" value="ECO:0007669"/>
    <property type="project" value="InterPro"/>
</dbReference>
<accession>E9FVY3</accession>